<dbReference type="EMBL" id="JACJIQ010000005">
    <property type="protein sequence ID" value="MBA9077037.1"/>
    <property type="molecule type" value="Genomic_DNA"/>
</dbReference>
<sequence>GGVFLLPFGGDTLGAKYYLKNRPVFFWWVFAQKTPKNPNGSCSRRGEKFTESLGEESLSYTYRLVRACFA</sequence>
<evidence type="ECO:0000313" key="1">
    <source>
        <dbReference type="EMBL" id="MBA9077037.1"/>
    </source>
</evidence>
<evidence type="ECO:0000313" key="2">
    <source>
        <dbReference type="Proteomes" id="UP000563094"/>
    </source>
</evidence>
<accession>A0A839GQ64</accession>
<feature type="non-terminal residue" evidence="1">
    <location>
        <position position="1"/>
    </location>
</feature>
<gene>
    <name evidence="1" type="ORF">FHS90_001745</name>
</gene>
<protein>
    <submittedName>
        <fullName evidence="1">Uncharacterized protein</fullName>
    </submittedName>
</protein>
<proteinExistence type="predicted"/>
<dbReference type="Proteomes" id="UP000563094">
    <property type="component" value="Unassembled WGS sequence"/>
</dbReference>
<dbReference type="AlphaFoldDB" id="A0A839GQ64"/>
<keyword evidence="2" id="KW-1185">Reference proteome</keyword>
<reference evidence="1 2" key="1">
    <citation type="submission" date="2020-08" db="EMBL/GenBank/DDBJ databases">
        <title>Genomic Encyclopedia of Type Strains, Phase IV (KMG-IV): sequencing the most valuable type-strain genomes for metagenomic binning, comparative biology and taxonomic classification.</title>
        <authorList>
            <person name="Goeker M."/>
        </authorList>
    </citation>
    <scope>NUCLEOTIDE SEQUENCE [LARGE SCALE GENOMIC DNA]</scope>
    <source>
        <strain evidence="1 2">DSM 29854</strain>
    </source>
</reference>
<name>A0A839GQ64_9BACT</name>
<organism evidence="1 2">
    <name type="scientific">Rufibacter quisquiliarum</name>
    <dbReference type="NCBI Taxonomy" id="1549639"/>
    <lineage>
        <taxon>Bacteria</taxon>
        <taxon>Pseudomonadati</taxon>
        <taxon>Bacteroidota</taxon>
        <taxon>Cytophagia</taxon>
        <taxon>Cytophagales</taxon>
        <taxon>Hymenobacteraceae</taxon>
        <taxon>Rufibacter</taxon>
    </lineage>
</organism>
<comment type="caution">
    <text evidence="1">The sequence shown here is derived from an EMBL/GenBank/DDBJ whole genome shotgun (WGS) entry which is preliminary data.</text>
</comment>